<dbReference type="Proteomes" id="UP000612009">
    <property type="component" value="Unassembled WGS sequence"/>
</dbReference>
<name>A0A811T9S7_9EURY</name>
<protein>
    <submittedName>
        <fullName evidence="2">Uncharacterized protein</fullName>
    </submittedName>
</protein>
<gene>
    <name evidence="2" type="ORF">LAKADJCE_00305</name>
</gene>
<accession>A0A811T9S7</accession>
<reference evidence="2" key="1">
    <citation type="submission" date="2020-10" db="EMBL/GenBank/DDBJ databases">
        <authorList>
            <person name="Hahn C.J."/>
            <person name="Laso-Perez R."/>
            <person name="Vulcano F."/>
            <person name="Vaziourakis K.-M."/>
            <person name="Stokke R."/>
            <person name="Steen I.H."/>
            <person name="Teske A."/>
            <person name="Boetius A."/>
            <person name="Liebeke M."/>
            <person name="Amann R."/>
            <person name="Knittel K."/>
        </authorList>
    </citation>
    <scope>NUCLEOTIDE SEQUENCE</scope>
    <source>
        <strain evidence="2">Gfbio:e3339647-f889-4370-9287-4fb5cb688e4c:AG392J18_GoMArc1</strain>
    </source>
</reference>
<proteinExistence type="predicted"/>
<evidence type="ECO:0000256" key="1">
    <source>
        <dbReference type="SAM" id="Phobius"/>
    </source>
</evidence>
<feature type="transmembrane region" description="Helical" evidence="1">
    <location>
        <begin position="79"/>
        <end position="104"/>
    </location>
</feature>
<keyword evidence="1" id="KW-0472">Membrane</keyword>
<keyword evidence="1" id="KW-0812">Transmembrane</keyword>
<evidence type="ECO:0000313" key="2">
    <source>
        <dbReference type="EMBL" id="CAD6492412.1"/>
    </source>
</evidence>
<evidence type="ECO:0000313" key="3">
    <source>
        <dbReference type="Proteomes" id="UP000612009"/>
    </source>
</evidence>
<keyword evidence="1" id="KW-1133">Transmembrane helix</keyword>
<feature type="transmembrane region" description="Helical" evidence="1">
    <location>
        <begin position="46"/>
        <end position="67"/>
    </location>
</feature>
<dbReference type="EMBL" id="CAJHIR010000013">
    <property type="protein sequence ID" value="CAD6492412.1"/>
    <property type="molecule type" value="Genomic_DNA"/>
</dbReference>
<comment type="caution">
    <text evidence="2">The sequence shown here is derived from an EMBL/GenBank/DDBJ whole genome shotgun (WGS) entry which is preliminary data.</text>
</comment>
<sequence length="192" mass="22035">MGYVNLGLMGMVAEGDDEKKLADTYSLLKDLWSRMREKNEMVTNNLGHIIQFGGILGAIIGGLGILSTRLLIEKWDTTLFFVCIVIWIALLFCFGAIFNGVWAFMTTHHIRKGRTQIESGSSPLPRSWEVLDRVYSNLTLEDAIIMLKKFLFVDEYQLNFRWKKMKISLYLLVTSMFILMSGFTVLLVMVYL</sequence>
<feature type="transmembrane region" description="Helical" evidence="1">
    <location>
        <begin position="169"/>
        <end position="191"/>
    </location>
</feature>
<organism evidence="2 3">
    <name type="scientific">Candidatus Argoarchaeum ethanivorans</name>
    <dbReference type="NCBI Taxonomy" id="2608793"/>
    <lineage>
        <taxon>Archaea</taxon>
        <taxon>Methanobacteriati</taxon>
        <taxon>Methanobacteriota</taxon>
        <taxon>Stenosarchaea group</taxon>
        <taxon>Methanomicrobia</taxon>
        <taxon>Methanosarcinales</taxon>
        <taxon>Methanosarcinales incertae sedis</taxon>
        <taxon>GOM Arc I cluster</taxon>
        <taxon>Candidatus Argoarchaeum</taxon>
    </lineage>
</organism>
<dbReference type="AlphaFoldDB" id="A0A811T9S7"/>